<protein>
    <submittedName>
        <fullName evidence="2">Uncharacterized protein</fullName>
    </submittedName>
</protein>
<evidence type="ECO:0000313" key="4">
    <source>
        <dbReference type="Proteomes" id="UP000094020"/>
    </source>
</evidence>
<dbReference type="EMBL" id="KI894009">
    <property type="protein sequence ID" value="OCF51131.1"/>
    <property type="molecule type" value="Genomic_DNA"/>
</dbReference>
<reference evidence="3" key="2">
    <citation type="submission" date="2013-07" db="EMBL/GenBank/DDBJ databases">
        <authorList>
            <consortium name="The Broad Institute Genome Sequencing Platform"/>
            <person name="Cuomo C."/>
            <person name="Litvintseva A."/>
            <person name="Chen Y."/>
            <person name="Heitman J."/>
            <person name="Sun S."/>
            <person name="Springer D."/>
            <person name="Dromer F."/>
            <person name="Young S.K."/>
            <person name="Zeng Q."/>
            <person name="Gargeya S."/>
            <person name="Fitzgerald M."/>
            <person name="Abouelleil A."/>
            <person name="Alvarado L."/>
            <person name="Berlin A.M."/>
            <person name="Chapman S.B."/>
            <person name="Dewar J."/>
            <person name="Goldberg J."/>
            <person name="Griggs A."/>
            <person name="Gujja S."/>
            <person name="Hansen M."/>
            <person name="Howarth C."/>
            <person name="Imamovic A."/>
            <person name="Larimer J."/>
            <person name="McCowan C."/>
            <person name="Murphy C."/>
            <person name="Pearson M."/>
            <person name="Priest M."/>
            <person name="Roberts A."/>
            <person name="Saif S."/>
            <person name="Shea T."/>
            <person name="Sykes S."/>
            <person name="Wortman J."/>
            <person name="Nusbaum C."/>
            <person name="Birren B."/>
        </authorList>
    </citation>
    <scope>NUCLEOTIDE SEQUENCE</scope>
    <source>
        <strain evidence="3">CBS 10737</strain>
    </source>
</reference>
<gene>
    <name evidence="2" type="ORF">I206_03197</name>
    <name evidence="3" type="ORF">I206_102844</name>
</gene>
<dbReference type="KEGG" id="kpin:30171566"/>
<feature type="compositionally biased region" description="Polar residues" evidence="1">
    <location>
        <begin position="73"/>
        <end position="83"/>
    </location>
</feature>
<reference evidence="3" key="4">
    <citation type="submission" date="2024-02" db="EMBL/GenBank/DDBJ databases">
        <title>Comparative genomics of Cryptococcus and Kwoniella reveals pathogenesis evolution and contrasting modes of karyotype evolution via chromosome fusion or intercentromeric recombination.</title>
        <authorList>
            <person name="Coelho M.A."/>
            <person name="David-Palma M."/>
            <person name="Shea T."/>
            <person name="Bowers K."/>
            <person name="McGinley-Smith S."/>
            <person name="Mohammad A.W."/>
            <person name="Gnirke A."/>
            <person name="Yurkov A.M."/>
            <person name="Nowrousian M."/>
            <person name="Sun S."/>
            <person name="Cuomo C.A."/>
            <person name="Heitman J."/>
        </authorList>
    </citation>
    <scope>NUCLEOTIDE SEQUENCE</scope>
    <source>
        <strain evidence="3">CBS 10737</strain>
    </source>
</reference>
<name>A0A1B9I6M2_9TREE</name>
<reference evidence="2" key="1">
    <citation type="submission" date="2013-07" db="EMBL/GenBank/DDBJ databases">
        <title>The Genome Sequence of Cryptococcus pinus CBS10737.</title>
        <authorList>
            <consortium name="The Broad Institute Genome Sequencing Platform"/>
            <person name="Cuomo C."/>
            <person name="Litvintseva A."/>
            <person name="Chen Y."/>
            <person name="Heitman J."/>
            <person name="Sun S."/>
            <person name="Springer D."/>
            <person name="Dromer F."/>
            <person name="Young S.K."/>
            <person name="Zeng Q."/>
            <person name="Gargeya S."/>
            <person name="Fitzgerald M."/>
            <person name="Abouelleil A."/>
            <person name="Alvarado L."/>
            <person name="Berlin A.M."/>
            <person name="Chapman S.B."/>
            <person name="Dewar J."/>
            <person name="Goldberg J."/>
            <person name="Griggs A."/>
            <person name="Gujja S."/>
            <person name="Hansen M."/>
            <person name="Howarth C."/>
            <person name="Imamovic A."/>
            <person name="Larimer J."/>
            <person name="McCowan C."/>
            <person name="Murphy C."/>
            <person name="Pearson M."/>
            <person name="Priest M."/>
            <person name="Roberts A."/>
            <person name="Saif S."/>
            <person name="Shea T."/>
            <person name="Sykes S."/>
            <person name="Wortman J."/>
            <person name="Nusbaum C."/>
            <person name="Birren B."/>
        </authorList>
    </citation>
    <scope>NUCLEOTIDE SEQUENCE [LARGE SCALE GENOMIC DNA]</scope>
    <source>
        <strain evidence="2">CBS 10737</strain>
    </source>
</reference>
<organism evidence="2">
    <name type="scientific">Kwoniella pini CBS 10737</name>
    <dbReference type="NCBI Taxonomy" id="1296096"/>
    <lineage>
        <taxon>Eukaryota</taxon>
        <taxon>Fungi</taxon>
        <taxon>Dikarya</taxon>
        <taxon>Basidiomycota</taxon>
        <taxon>Agaricomycotina</taxon>
        <taxon>Tremellomycetes</taxon>
        <taxon>Tremellales</taxon>
        <taxon>Cryptococcaceae</taxon>
        <taxon>Kwoniella</taxon>
    </lineage>
</organism>
<dbReference type="STRING" id="1296096.A0A1B9I6M2"/>
<dbReference type="EMBL" id="CP144521">
    <property type="protein sequence ID" value="WWC68908.1"/>
    <property type="molecule type" value="Genomic_DNA"/>
</dbReference>
<dbReference type="GeneID" id="30171566"/>
<dbReference type="RefSeq" id="XP_019012350.1">
    <property type="nucleotide sequence ID" value="XM_019154947.1"/>
</dbReference>
<feature type="region of interest" description="Disordered" evidence="1">
    <location>
        <begin position="24"/>
        <end position="95"/>
    </location>
</feature>
<proteinExistence type="predicted"/>
<dbReference type="OrthoDB" id="2572208at2759"/>
<feature type="compositionally biased region" description="Polar residues" evidence="1">
    <location>
        <begin position="43"/>
        <end position="53"/>
    </location>
</feature>
<evidence type="ECO:0000313" key="3">
    <source>
        <dbReference type="EMBL" id="WWC68908.1"/>
    </source>
</evidence>
<evidence type="ECO:0000313" key="2">
    <source>
        <dbReference type="EMBL" id="OCF51131.1"/>
    </source>
</evidence>
<keyword evidence="4" id="KW-1185">Reference proteome</keyword>
<evidence type="ECO:0000256" key="1">
    <source>
        <dbReference type="SAM" id="MobiDB-lite"/>
    </source>
</evidence>
<sequence>MAKEPPTSTQKRAAPISASAFAFSISTPQKKKPKPSTTVTAPLSSLQGSNQTPHVKKEWASPALPRFAVPEISSPSQTPLRTLNQDEEEDQPIKSSITPRKVPILRPLNALTTPFTPLHKSGDPGPSTTSKTLRRLNERAHDVTPLKDKIKEIEGDSKLKFALHETLLSDQTKGDLFSKRKATLIEDDEGIGVSPRGKRIAKWSGSGAIPPSIQLANLLSSSNASINLFYTSMQHLLYPSQRAGSSLLKPRMAINENISSAISPLQYIESAANIRMKILQPCQTPTHNSIIFWCESIKWNDSTPPENLVPVIFQPLPTECPKLGVDPKLLAMKMKDDAAKTWQVGIWAWTEIDMPISCIQGQMVNDNKMNGDILKANYVKSVRALIVTRYLIVGM</sequence>
<dbReference type="AlphaFoldDB" id="A0A1B9I6M2"/>
<accession>A0A1B9I6M2</accession>
<reference evidence="2" key="3">
    <citation type="submission" date="2016-07" db="EMBL/GenBank/DDBJ databases">
        <title>Evolution of pathogenesis and genome organization in the Tremellales.</title>
        <authorList>
            <person name="Cuomo C."/>
            <person name="Litvintseva A."/>
            <person name="Heitman J."/>
            <person name="Chen Y."/>
            <person name="Sun S."/>
            <person name="Springer D."/>
            <person name="Dromer F."/>
            <person name="Young S."/>
            <person name="Zeng Q."/>
            <person name="Chapman S."/>
            <person name="Gujja S."/>
            <person name="Saif S."/>
            <person name="Birren B."/>
        </authorList>
    </citation>
    <scope>NUCLEOTIDE SEQUENCE</scope>
    <source>
        <strain evidence="2">CBS 10737</strain>
    </source>
</reference>
<dbReference type="Proteomes" id="UP000094020">
    <property type="component" value="Chromosome 3"/>
</dbReference>